<dbReference type="RefSeq" id="WP_380638034.1">
    <property type="nucleotide sequence ID" value="NZ_JBHSQO010000021.1"/>
</dbReference>
<dbReference type="Proteomes" id="UP001596220">
    <property type="component" value="Unassembled WGS sequence"/>
</dbReference>
<accession>A0ABW1PAM0</accession>
<protein>
    <submittedName>
        <fullName evidence="1">Uncharacterized protein</fullName>
    </submittedName>
</protein>
<evidence type="ECO:0000313" key="1">
    <source>
        <dbReference type="EMBL" id="MFC6091732.1"/>
    </source>
</evidence>
<proteinExistence type="predicted"/>
<keyword evidence="2" id="KW-1185">Reference proteome</keyword>
<comment type="caution">
    <text evidence="1">The sequence shown here is derived from an EMBL/GenBank/DDBJ whole genome shotgun (WGS) entry which is preliminary data.</text>
</comment>
<organism evidence="1 2">
    <name type="scientific">Saccharothrix lopnurensis</name>
    <dbReference type="NCBI Taxonomy" id="1670621"/>
    <lineage>
        <taxon>Bacteria</taxon>
        <taxon>Bacillati</taxon>
        <taxon>Actinomycetota</taxon>
        <taxon>Actinomycetes</taxon>
        <taxon>Pseudonocardiales</taxon>
        <taxon>Pseudonocardiaceae</taxon>
        <taxon>Saccharothrix</taxon>
    </lineage>
</organism>
<sequence>MGSVFDEMHCCRQYSDRDRGSSCDVVIGRGFQAGDAFGDDVFLLFEDEVDDGVGAVVRRRLVAAWAGCT</sequence>
<reference evidence="2" key="1">
    <citation type="journal article" date="2019" name="Int. J. Syst. Evol. Microbiol.">
        <title>The Global Catalogue of Microorganisms (GCM) 10K type strain sequencing project: providing services to taxonomists for standard genome sequencing and annotation.</title>
        <authorList>
            <consortium name="The Broad Institute Genomics Platform"/>
            <consortium name="The Broad Institute Genome Sequencing Center for Infectious Disease"/>
            <person name="Wu L."/>
            <person name="Ma J."/>
        </authorList>
    </citation>
    <scope>NUCLEOTIDE SEQUENCE [LARGE SCALE GENOMIC DNA]</scope>
    <source>
        <strain evidence="2">CGMCC 4.7246</strain>
    </source>
</reference>
<evidence type="ECO:0000313" key="2">
    <source>
        <dbReference type="Proteomes" id="UP001596220"/>
    </source>
</evidence>
<name>A0ABW1PAM0_9PSEU</name>
<dbReference type="EMBL" id="JBHSQO010000021">
    <property type="protein sequence ID" value="MFC6091732.1"/>
    <property type="molecule type" value="Genomic_DNA"/>
</dbReference>
<gene>
    <name evidence="1" type="ORF">ACFP3R_20895</name>
</gene>